<dbReference type="InterPro" id="IPR006860">
    <property type="entry name" value="FecR"/>
</dbReference>
<dbReference type="Pfam" id="PF16344">
    <property type="entry name" value="FecR_C"/>
    <property type="match status" value="1"/>
</dbReference>
<dbReference type="InterPro" id="IPR032508">
    <property type="entry name" value="FecR_C"/>
</dbReference>
<dbReference type="Gene3D" id="2.60.120.1440">
    <property type="match status" value="1"/>
</dbReference>
<sequence>MNYQHYTTQDFMMDDRFQQWVQHPTPASDAYWEAWLANHPEKTEEVEEARRMLRQLHTEYRTVSVEKKQQQLARLHRRLAHSTEAPRVPAGKRRHLWRRMVAVAAMFLLLVGGSWYYFQLQPLVYTASDSTQVITLPDGSQVTLNAHASLRVPRRWSAAGRHVWLTGQGFFEVEKQQTTEGPVKFTVHTSDLDIQVLGTRFDVNQQQTHTQVVLEEGSVQLRLHATADSLIRMQPGDYVQYSRTSRQLVEKTVNPKQYTAWLAHKLVFDQMPLHELAGVIQQTYGRPVIIRDSTAGRRNISGTLPSDDLEVLLEILQEGFGVSIVEKEDTLILQ</sequence>
<organism evidence="4 5">
    <name type="scientific">Catalinimonas alkaloidigena</name>
    <dbReference type="NCBI Taxonomy" id="1075417"/>
    <lineage>
        <taxon>Bacteria</taxon>
        <taxon>Pseudomonadati</taxon>
        <taxon>Bacteroidota</taxon>
        <taxon>Cytophagia</taxon>
        <taxon>Cytophagales</taxon>
        <taxon>Catalimonadaceae</taxon>
        <taxon>Catalinimonas</taxon>
    </lineage>
</organism>
<proteinExistence type="predicted"/>
<evidence type="ECO:0000313" key="5">
    <source>
        <dbReference type="Proteomes" id="UP000198510"/>
    </source>
</evidence>
<evidence type="ECO:0000259" key="2">
    <source>
        <dbReference type="Pfam" id="PF04773"/>
    </source>
</evidence>
<evidence type="ECO:0000256" key="1">
    <source>
        <dbReference type="SAM" id="Phobius"/>
    </source>
</evidence>
<keyword evidence="1" id="KW-1133">Transmembrane helix</keyword>
<dbReference type="Proteomes" id="UP000198510">
    <property type="component" value="Unassembled WGS sequence"/>
</dbReference>
<dbReference type="RefSeq" id="WP_089687919.1">
    <property type="nucleotide sequence ID" value="NZ_FNFO01000014.1"/>
</dbReference>
<dbReference type="PIRSF" id="PIRSF018266">
    <property type="entry name" value="FecR"/>
    <property type="match status" value="1"/>
</dbReference>
<reference evidence="4 5" key="1">
    <citation type="submission" date="2016-10" db="EMBL/GenBank/DDBJ databases">
        <authorList>
            <person name="de Groot N.N."/>
        </authorList>
    </citation>
    <scope>NUCLEOTIDE SEQUENCE [LARGE SCALE GENOMIC DNA]</scope>
    <source>
        <strain evidence="4 5">DSM 25186</strain>
    </source>
</reference>
<evidence type="ECO:0000313" key="4">
    <source>
        <dbReference type="EMBL" id="SDM48784.1"/>
    </source>
</evidence>
<dbReference type="GO" id="GO:0016989">
    <property type="term" value="F:sigma factor antagonist activity"/>
    <property type="evidence" value="ECO:0007669"/>
    <property type="project" value="TreeGrafter"/>
</dbReference>
<name>A0A1G9TMZ6_9BACT</name>
<dbReference type="STRING" id="1075417.SAMN05421823_11460"/>
<dbReference type="EMBL" id="FNFO01000014">
    <property type="protein sequence ID" value="SDM48784.1"/>
    <property type="molecule type" value="Genomic_DNA"/>
</dbReference>
<dbReference type="PANTHER" id="PTHR30273:SF2">
    <property type="entry name" value="PROTEIN FECR"/>
    <property type="match status" value="1"/>
</dbReference>
<keyword evidence="5" id="KW-1185">Reference proteome</keyword>
<dbReference type="Pfam" id="PF04773">
    <property type="entry name" value="FecR"/>
    <property type="match status" value="1"/>
</dbReference>
<dbReference type="PANTHER" id="PTHR30273">
    <property type="entry name" value="PERIPLASMIC SIGNAL SENSOR AND SIGMA FACTOR ACTIVATOR FECR-RELATED"/>
    <property type="match status" value="1"/>
</dbReference>
<protein>
    <submittedName>
        <fullName evidence="4">Ferric-dicitrate binding protein FerR, regulates iron transport through sigma-19</fullName>
    </submittedName>
</protein>
<gene>
    <name evidence="4" type="ORF">SAMN05421823_11460</name>
</gene>
<feature type="domain" description="FecR protein" evidence="2">
    <location>
        <begin position="124"/>
        <end position="220"/>
    </location>
</feature>
<keyword evidence="1" id="KW-0472">Membrane</keyword>
<accession>A0A1G9TMZ6</accession>
<keyword evidence="1" id="KW-0812">Transmembrane</keyword>
<dbReference type="InterPro" id="IPR012373">
    <property type="entry name" value="Ferrdict_sens_TM"/>
</dbReference>
<feature type="domain" description="Protein FecR C-terminal" evidence="3">
    <location>
        <begin position="265"/>
        <end position="332"/>
    </location>
</feature>
<evidence type="ECO:0000259" key="3">
    <source>
        <dbReference type="Pfam" id="PF16344"/>
    </source>
</evidence>
<dbReference type="AlphaFoldDB" id="A0A1G9TMZ6"/>
<feature type="transmembrane region" description="Helical" evidence="1">
    <location>
        <begin position="100"/>
        <end position="118"/>
    </location>
</feature>
<dbReference type="OrthoDB" id="1523489at2"/>
<dbReference type="Gene3D" id="3.55.50.30">
    <property type="match status" value="1"/>
</dbReference>